<dbReference type="Proteomes" id="UP000230790">
    <property type="component" value="Unassembled WGS sequence"/>
</dbReference>
<dbReference type="PANTHER" id="PTHR13170">
    <property type="entry name" value="O-GLCNACASE"/>
    <property type="match status" value="1"/>
</dbReference>
<dbReference type="InterPro" id="IPR000182">
    <property type="entry name" value="GNAT_dom"/>
</dbReference>
<evidence type="ECO:0000259" key="1">
    <source>
        <dbReference type="PROSITE" id="PS51186"/>
    </source>
</evidence>
<keyword evidence="2" id="KW-0808">Transferase</keyword>
<dbReference type="GO" id="GO:0016747">
    <property type="term" value="F:acyltransferase activity, transferring groups other than amino-acyl groups"/>
    <property type="evidence" value="ECO:0007669"/>
    <property type="project" value="InterPro"/>
</dbReference>
<dbReference type="CDD" id="cd04301">
    <property type="entry name" value="NAT_SF"/>
    <property type="match status" value="1"/>
</dbReference>
<dbReference type="Pfam" id="PF00583">
    <property type="entry name" value="Acetyltransf_1"/>
    <property type="match status" value="1"/>
</dbReference>
<dbReference type="AlphaFoldDB" id="A0A2M8QBL1"/>
<gene>
    <name evidence="2" type="ORF">CUN48_10060</name>
</gene>
<dbReference type="InterPro" id="IPR016181">
    <property type="entry name" value="Acyl_CoA_acyltransferase"/>
</dbReference>
<comment type="caution">
    <text evidence="2">The sequence shown here is derived from an EMBL/GenBank/DDBJ whole genome shotgun (WGS) entry which is preliminary data.</text>
</comment>
<name>A0A2M8QBL1_9CHLR</name>
<organism evidence="2 3">
    <name type="scientific">Candidatus Thermofonsia Clade 3 bacterium</name>
    <dbReference type="NCBI Taxonomy" id="2364212"/>
    <lineage>
        <taxon>Bacteria</taxon>
        <taxon>Bacillati</taxon>
        <taxon>Chloroflexota</taxon>
        <taxon>Candidatus Thermofontia</taxon>
        <taxon>Candidatus Thermofonsia Clade 3</taxon>
    </lineage>
</organism>
<evidence type="ECO:0000313" key="2">
    <source>
        <dbReference type="EMBL" id="PJF47186.1"/>
    </source>
</evidence>
<evidence type="ECO:0000313" key="3">
    <source>
        <dbReference type="Proteomes" id="UP000230790"/>
    </source>
</evidence>
<feature type="domain" description="N-acetyltransferase" evidence="1">
    <location>
        <begin position="6"/>
        <end position="202"/>
    </location>
</feature>
<dbReference type="EMBL" id="PGTN01000063">
    <property type="protein sequence ID" value="PJF47186.1"/>
    <property type="molecule type" value="Genomic_DNA"/>
</dbReference>
<dbReference type="PANTHER" id="PTHR13170:SF16">
    <property type="entry name" value="PROTEIN O-GLCNACASE"/>
    <property type="match status" value="1"/>
</dbReference>
<dbReference type="PROSITE" id="PS51186">
    <property type="entry name" value="GNAT"/>
    <property type="match status" value="1"/>
</dbReference>
<sequence>MGSMRFAIRPYQPRDLRALYAICLKTGDSGADATARFRDPDLLGHYFAAPYGVLAPETSFVLVDEHDEPCGYILGARDTAEFAARCEREWFPALRARYPLPSPDDHSPDAQMIRAIHAGIKVDEIAREYPAHLHIDILPIAQKQGWGRRLMETFLARLRELGAPAVHLGVGARNLNAIAFYKHMGFQRLREDQHAIMYGMRL</sequence>
<accession>A0A2M8QBL1</accession>
<dbReference type="Gene3D" id="3.40.630.30">
    <property type="match status" value="1"/>
</dbReference>
<dbReference type="SUPFAM" id="SSF55729">
    <property type="entry name" value="Acyl-CoA N-acyltransferases (Nat)"/>
    <property type="match status" value="1"/>
</dbReference>
<protein>
    <submittedName>
        <fullName evidence="2">GNAT family N-acetyltransferase</fullName>
    </submittedName>
</protein>
<proteinExistence type="predicted"/>
<reference evidence="2 3" key="1">
    <citation type="submission" date="2017-11" db="EMBL/GenBank/DDBJ databases">
        <title>Evolution of Phototrophy in the Chloroflexi Phylum Driven by Horizontal Gene Transfer.</title>
        <authorList>
            <person name="Ward L.M."/>
            <person name="Hemp J."/>
            <person name="Shih P.M."/>
            <person name="Mcglynn S.E."/>
            <person name="Fischer W."/>
        </authorList>
    </citation>
    <scope>NUCLEOTIDE SEQUENCE [LARGE SCALE GENOMIC DNA]</scope>
    <source>
        <strain evidence="2">JP3_7</strain>
    </source>
</reference>
<dbReference type="InterPro" id="IPR051822">
    <property type="entry name" value="Glycosyl_Hydrolase_84"/>
</dbReference>